<proteinExistence type="predicted"/>
<feature type="transmembrane region" description="Helical" evidence="7">
    <location>
        <begin position="250"/>
        <end position="270"/>
    </location>
</feature>
<evidence type="ECO:0000256" key="1">
    <source>
        <dbReference type="ARBA" id="ARBA00004651"/>
    </source>
</evidence>
<dbReference type="PROSITE" id="PS50850">
    <property type="entry name" value="MFS"/>
    <property type="match status" value="1"/>
</dbReference>
<keyword evidence="2" id="KW-0813">Transport</keyword>
<dbReference type="InterPro" id="IPR011701">
    <property type="entry name" value="MFS"/>
</dbReference>
<dbReference type="GO" id="GO:0022857">
    <property type="term" value="F:transmembrane transporter activity"/>
    <property type="evidence" value="ECO:0007669"/>
    <property type="project" value="InterPro"/>
</dbReference>
<dbReference type="RefSeq" id="WP_180727286.1">
    <property type="nucleotide sequence ID" value="NZ_AP023177.1"/>
</dbReference>
<dbReference type="Pfam" id="PF07690">
    <property type="entry name" value="MFS_1"/>
    <property type="match status" value="1"/>
</dbReference>
<feature type="transmembrane region" description="Helical" evidence="7">
    <location>
        <begin position="405"/>
        <end position="424"/>
    </location>
</feature>
<dbReference type="Proteomes" id="UP000510888">
    <property type="component" value="Plasmid PPGU16_p2"/>
</dbReference>
<keyword evidence="3" id="KW-1003">Cell membrane</keyword>
<evidence type="ECO:0000259" key="8">
    <source>
        <dbReference type="PROSITE" id="PS50850"/>
    </source>
</evidence>
<keyword evidence="4 7" id="KW-0812">Transmembrane</keyword>
<dbReference type="AlphaFoldDB" id="A0A7I8C1W8"/>
<evidence type="ECO:0000256" key="6">
    <source>
        <dbReference type="ARBA" id="ARBA00023136"/>
    </source>
</evidence>
<feature type="transmembrane region" description="Helical" evidence="7">
    <location>
        <begin position="56"/>
        <end position="79"/>
    </location>
</feature>
<dbReference type="NCBIfam" id="NF007414">
    <property type="entry name" value="PRK09952.1"/>
    <property type="match status" value="1"/>
</dbReference>
<keyword evidence="5 7" id="KW-1133">Transmembrane helix</keyword>
<evidence type="ECO:0000256" key="7">
    <source>
        <dbReference type="SAM" id="Phobius"/>
    </source>
</evidence>
<dbReference type="CDD" id="cd17369">
    <property type="entry name" value="MFS_ShiA_like"/>
    <property type="match status" value="1"/>
</dbReference>
<dbReference type="KEGG" id="plad:PPGU16_81430"/>
<sequence>MSKYESGQPSQQLSAGRAAAASFAGAVMDWYDFFVYGLVAALVFPRLFFPGNVSSVGVLLTFATFGVGFIARPLGGVVFGHFGDKIGRKAMLVLTLVLMGLATASIGLLPTYSQVGIVAPILLVALRFVQGFAVGGEWGGAALMAVEHSPEERRGFFGSFVQVGSSVGLLIATAVVSLIDLLTTEQQFLEWGWRIPFLLSLLVVWGGYMIRRNVDESPEFVAEVKVVDHVAKVPLIEAIKRHPGAFLKIIGMRLAELVSFYTVTVFALSYGSNNLGIPRLSLLTATLLVGIVAIPLIPALGSLSDRIGRRPVYVAGALIGVVGAFPLFWALQTHNIVLITLAFVLVANFGHDPVVAVQQPLFTEMFDPSFRYSGAGVAYQLASAITGGFTPLIAASLVLYNGGGYRYVAMYLAGACLISAVVGLKWAGPAKLTDADGEVLIGNSIESSGSR</sequence>
<dbReference type="SUPFAM" id="SSF103473">
    <property type="entry name" value="MFS general substrate transporter"/>
    <property type="match status" value="1"/>
</dbReference>
<dbReference type="PANTHER" id="PTHR43045">
    <property type="entry name" value="SHIKIMATE TRANSPORTER"/>
    <property type="match status" value="1"/>
</dbReference>
<evidence type="ECO:0000256" key="4">
    <source>
        <dbReference type="ARBA" id="ARBA00022692"/>
    </source>
</evidence>
<dbReference type="Gene3D" id="1.20.1250.20">
    <property type="entry name" value="MFS general substrate transporter like domains"/>
    <property type="match status" value="2"/>
</dbReference>
<protein>
    <submittedName>
        <fullName evidence="9">MFS transporter</fullName>
    </submittedName>
</protein>
<feature type="transmembrane region" description="Helical" evidence="7">
    <location>
        <begin position="91"/>
        <end position="109"/>
    </location>
</feature>
<keyword evidence="10" id="KW-1185">Reference proteome</keyword>
<evidence type="ECO:0000313" key="9">
    <source>
        <dbReference type="EMBL" id="BCF95076.1"/>
    </source>
</evidence>
<dbReference type="InterPro" id="IPR036259">
    <property type="entry name" value="MFS_trans_sf"/>
</dbReference>
<feature type="transmembrane region" description="Helical" evidence="7">
    <location>
        <begin position="282"/>
        <end position="300"/>
    </location>
</feature>
<accession>A0A7I8C1W8</accession>
<organism evidence="9 10">
    <name type="scientific">Paraburkholderia largidicola</name>
    <dbReference type="NCBI Taxonomy" id="3014751"/>
    <lineage>
        <taxon>Bacteria</taxon>
        <taxon>Pseudomonadati</taxon>
        <taxon>Pseudomonadota</taxon>
        <taxon>Betaproteobacteria</taxon>
        <taxon>Burkholderiales</taxon>
        <taxon>Burkholderiaceae</taxon>
        <taxon>Paraburkholderia</taxon>
    </lineage>
</organism>
<keyword evidence="6 7" id="KW-0472">Membrane</keyword>
<feature type="transmembrane region" description="Helical" evidence="7">
    <location>
        <begin position="21"/>
        <end position="44"/>
    </location>
</feature>
<feature type="transmembrane region" description="Helical" evidence="7">
    <location>
        <begin position="156"/>
        <end position="179"/>
    </location>
</feature>
<evidence type="ECO:0000256" key="5">
    <source>
        <dbReference type="ARBA" id="ARBA00022989"/>
    </source>
</evidence>
<dbReference type="PANTHER" id="PTHR43045:SF1">
    <property type="entry name" value="SHIKIMATE TRANSPORTER"/>
    <property type="match status" value="1"/>
</dbReference>
<keyword evidence="9" id="KW-0614">Plasmid</keyword>
<feature type="transmembrane region" description="Helical" evidence="7">
    <location>
        <begin position="312"/>
        <end position="330"/>
    </location>
</feature>
<dbReference type="InterPro" id="IPR020846">
    <property type="entry name" value="MFS_dom"/>
</dbReference>
<feature type="domain" description="Major facilitator superfamily (MFS) profile" evidence="8">
    <location>
        <begin position="18"/>
        <end position="431"/>
    </location>
</feature>
<evidence type="ECO:0000313" key="10">
    <source>
        <dbReference type="Proteomes" id="UP000510888"/>
    </source>
</evidence>
<geneLocation type="plasmid" evidence="9 10">
    <name>PPGU16_p2</name>
</geneLocation>
<evidence type="ECO:0000256" key="2">
    <source>
        <dbReference type="ARBA" id="ARBA00022448"/>
    </source>
</evidence>
<feature type="transmembrane region" description="Helical" evidence="7">
    <location>
        <begin position="377"/>
        <end position="399"/>
    </location>
</feature>
<dbReference type="GO" id="GO:0005886">
    <property type="term" value="C:plasma membrane"/>
    <property type="evidence" value="ECO:0007669"/>
    <property type="project" value="UniProtKB-SubCell"/>
</dbReference>
<comment type="subcellular location">
    <subcellularLocation>
        <location evidence="1">Cell membrane</location>
        <topology evidence="1">Multi-pass membrane protein</topology>
    </subcellularLocation>
</comment>
<name>A0A7I8C1W8_9BURK</name>
<dbReference type="EMBL" id="AP023177">
    <property type="protein sequence ID" value="BCF95076.1"/>
    <property type="molecule type" value="Genomic_DNA"/>
</dbReference>
<evidence type="ECO:0000256" key="3">
    <source>
        <dbReference type="ARBA" id="ARBA00022475"/>
    </source>
</evidence>
<gene>
    <name evidence="9" type="ORF">PPGU16_81430</name>
</gene>
<feature type="transmembrane region" description="Helical" evidence="7">
    <location>
        <begin position="115"/>
        <end position="135"/>
    </location>
</feature>
<reference evidence="9 10" key="1">
    <citation type="journal article" date="2020" name="Genes (Basel)">
        <title>Genomic Comparison of Insect Gut Symbionts from Divergent Burkholderia Subclades.</title>
        <authorList>
            <person name="Takeshita K."/>
            <person name="Kikuchi Y."/>
        </authorList>
    </citation>
    <scope>NUCLEOTIDE SEQUENCE [LARGE SCALE GENOMIC DNA]</scope>
    <source>
        <strain evidence="9 10">PGU16</strain>
        <plasmid evidence="9 10">PPGU16_p2</plasmid>
    </source>
</reference>
<feature type="transmembrane region" description="Helical" evidence="7">
    <location>
        <begin position="336"/>
        <end position="357"/>
    </location>
</feature>
<feature type="transmembrane region" description="Helical" evidence="7">
    <location>
        <begin position="191"/>
        <end position="210"/>
    </location>
</feature>
<dbReference type="FunFam" id="1.20.1250.20:FF:000001">
    <property type="entry name" value="Dicarboxylate MFS transporter"/>
    <property type="match status" value="1"/>
</dbReference>